<dbReference type="AlphaFoldDB" id="A0A086TGG8"/>
<sequence>MSATIEVERCSPRVTAVQMHFADLDVKQSPTRGQHSPPCVPVRIGLNPVPPLPADKLAQRLAELEKTPQTPPAKDLRPVPAPLAKSASKASDSTQRSHHDSGYASIASSPEGLDPKKSQQSTFSSSKLRVFDRPVPEYLQHRFYDLKVLYSEDLLKAVYKKNVDQKDLSMKLKYLGKSEPSAQLYIVVQCEAKFAKKVKKFFAQSIVKESLGDDFKLHVLNRAPQGLASDVEIKVYGLEIGATDSLCGQPIMLSNGHTSAFATMGGIVQVVTDTDYEPQLYGFTAAHSLVPLIRANAAEHADSPGDGVSECSSDDDDDNDEDEDEDILFDAPSDEDVDSDTQSFNIHEADIVGKIVANSVEMPVNRDWSLVSLDRQSWLPNLLPPQISSKDVNGIPIYFSDASLPFSYSATVTVLTCRGPQQGTLETNKSFLFSAPGSELIQTFDLKLEPDYRLRPGDSGSWVVDPGSGRILGHVASIDAFGEAFIVPFQETLGDIRNSLGAVHVRLPSQDDIDRWRSESKCPEPPTGPSLMEDCVSPEDSSTIDAAVTPDVSFPKAINLRRG</sequence>
<feature type="region of interest" description="Disordered" evidence="1">
    <location>
        <begin position="26"/>
        <end position="53"/>
    </location>
</feature>
<proteinExistence type="predicted"/>
<evidence type="ECO:0000256" key="1">
    <source>
        <dbReference type="SAM" id="MobiDB-lite"/>
    </source>
</evidence>
<feature type="compositionally biased region" description="Acidic residues" evidence="1">
    <location>
        <begin position="312"/>
        <end position="339"/>
    </location>
</feature>
<comment type="caution">
    <text evidence="2">The sequence shown here is derived from an EMBL/GenBank/DDBJ whole genome shotgun (WGS) entry which is preliminary data.</text>
</comment>
<dbReference type="STRING" id="857340.A0A086TGG8"/>
<reference evidence="3" key="1">
    <citation type="journal article" date="2014" name="Genome Announc.">
        <title>Genome sequence and annotation of Acremonium chrysogenum, producer of the beta-lactam antibiotic cephalosporin C.</title>
        <authorList>
            <person name="Terfehr D."/>
            <person name="Dahlmann T.A."/>
            <person name="Specht T."/>
            <person name="Zadra I."/>
            <person name="Kuernsteiner H."/>
            <person name="Kueck U."/>
        </authorList>
    </citation>
    <scope>NUCLEOTIDE SEQUENCE [LARGE SCALE GENOMIC DNA]</scope>
    <source>
        <strain evidence="3">ATCC 11550 / CBS 779.69 / DSM 880 / IAM 14645 / JCM 23072 / IMI 49137</strain>
    </source>
</reference>
<dbReference type="EMBL" id="JPKY01000003">
    <property type="protein sequence ID" value="KFH48450.1"/>
    <property type="molecule type" value="Genomic_DNA"/>
</dbReference>
<keyword evidence="3" id="KW-1185">Reference proteome</keyword>
<name>A0A086TGG8_HAPC1</name>
<feature type="region of interest" description="Disordered" evidence="1">
    <location>
        <begin position="300"/>
        <end position="340"/>
    </location>
</feature>
<protein>
    <submittedName>
        <fullName evidence="2">Uncharacterized protein</fullName>
    </submittedName>
</protein>
<organism evidence="2 3">
    <name type="scientific">Hapsidospora chrysogenum (strain ATCC 11550 / CBS 779.69 / DSM 880 / IAM 14645 / JCM 23072 / IMI 49137)</name>
    <name type="common">Acremonium chrysogenum</name>
    <dbReference type="NCBI Taxonomy" id="857340"/>
    <lineage>
        <taxon>Eukaryota</taxon>
        <taxon>Fungi</taxon>
        <taxon>Dikarya</taxon>
        <taxon>Ascomycota</taxon>
        <taxon>Pezizomycotina</taxon>
        <taxon>Sordariomycetes</taxon>
        <taxon>Hypocreomycetidae</taxon>
        <taxon>Hypocreales</taxon>
        <taxon>Bionectriaceae</taxon>
        <taxon>Hapsidospora</taxon>
    </lineage>
</organism>
<feature type="region of interest" description="Disordered" evidence="1">
    <location>
        <begin position="66"/>
        <end position="126"/>
    </location>
</feature>
<gene>
    <name evidence="2" type="ORF">ACRE_006420</name>
</gene>
<dbReference type="HOGENOM" id="CLU_422119_0_0_1"/>
<accession>A0A086TGG8</accession>
<dbReference type="Proteomes" id="UP000029964">
    <property type="component" value="Unassembled WGS sequence"/>
</dbReference>
<evidence type="ECO:0000313" key="3">
    <source>
        <dbReference type="Proteomes" id="UP000029964"/>
    </source>
</evidence>
<feature type="region of interest" description="Disordered" evidence="1">
    <location>
        <begin position="516"/>
        <end position="546"/>
    </location>
</feature>
<dbReference type="OrthoDB" id="5865767at2759"/>
<evidence type="ECO:0000313" key="2">
    <source>
        <dbReference type="EMBL" id="KFH48450.1"/>
    </source>
</evidence>